<dbReference type="InterPro" id="IPR022712">
    <property type="entry name" value="Beta_Casp"/>
</dbReference>
<keyword evidence="4" id="KW-1185">Reference proteome</keyword>
<dbReference type="Proteomes" id="UP000005139">
    <property type="component" value="Unassembled WGS sequence"/>
</dbReference>
<evidence type="ECO:0000259" key="2">
    <source>
        <dbReference type="SMART" id="SM01027"/>
    </source>
</evidence>
<dbReference type="GO" id="GO:0016787">
    <property type="term" value="F:hydrolase activity"/>
    <property type="evidence" value="ECO:0007669"/>
    <property type="project" value="UniProtKB-KW"/>
</dbReference>
<organism evidence="3 4">
    <name type="scientific">Thermosinus carboxydivorans Nor1</name>
    <dbReference type="NCBI Taxonomy" id="401526"/>
    <lineage>
        <taxon>Bacteria</taxon>
        <taxon>Bacillati</taxon>
        <taxon>Bacillota</taxon>
        <taxon>Negativicutes</taxon>
        <taxon>Selenomonadales</taxon>
        <taxon>Sporomusaceae</taxon>
        <taxon>Thermosinus</taxon>
    </lineage>
</organism>
<sequence length="282" mass="31654">RFCYYLHKLLKAGKIPDVPVFIDSPLAISATDIFLHNPQEYDSEAYDLYCREHDNPLRLPQLVFTRTAEESKTINSLEQPAIIISASGMADAGRILHHLKHNLWRPEASVLLVGYQAQGSLGRRLLDGAKRVKILGEEISVKAKIYNLDGFSAHADQEQLLTWLSHFENKPAQVFVVHGERDAAEPFAALMAERLGFAATIPGYGDAAVISGREWHLEKSQILVVDPALQQFHDYLAQLESIYAAYRLRLERMVAADAGKLPEIIRQLEKINAFVKKTLGDL</sequence>
<dbReference type="SMART" id="SM01027">
    <property type="entry name" value="Beta-Casp"/>
    <property type="match status" value="1"/>
</dbReference>
<dbReference type="Pfam" id="PF10996">
    <property type="entry name" value="Beta-Casp"/>
    <property type="match status" value="1"/>
</dbReference>
<proteinExistence type="predicted"/>
<dbReference type="InterPro" id="IPR036866">
    <property type="entry name" value="RibonucZ/Hydroxyglut_hydro"/>
</dbReference>
<keyword evidence="1" id="KW-0378">Hydrolase</keyword>
<dbReference type="GO" id="GO:0004521">
    <property type="term" value="F:RNA endonuclease activity"/>
    <property type="evidence" value="ECO:0007669"/>
    <property type="project" value="TreeGrafter"/>
</dbReference>
<feature type="non-terminal residue" evidence="3">
    <location>
        <position position="1"/>
    </location>
</feature>
<evidence type="ECO:0000256" key="1">
    <source>
        <dbReference type="ARBA" id="ARBA00022801"/>
    </source>
</evidence>
<name>A1HPG4_9FIRM</name>
<dbReference type="Gene3D" id="3.40.50.10890">
    <property type="match status" value="1"/>
</dbReference>
<gene>
    <name evidence="3" type="ORF">TcarDRAFT_1819</name>
</gene>
<dbReference type="PANTHER" id="PTHR11203">
    <property type="entry name" value="CLEAVAGE AND POLYADENYLATION SPECIFICITY FACTOR FAMILY MEMBER"/>
    <property type="match status" value="1"/>
</dbReference>
<dbReference type="InterPro" id="IPR011108">
    <property type="entry name" value="RMMBL"/>
</dbReference>
<dbReference type="SUPFAM" id="SSF56281">
    <property type="entry name" value="Metallo-hydrolase/oxidoreductase"/>
    <property type="match status" value="1"/>
</dbReference>
<reference evidence="3 4" key="2">
    <citation type="submission" date="2007-01" db="EMBL/GenBank/DDBJ databases">
        <title>Sequencing of the draft genome and assembly of Thermosinus carboxydivorans Nor1.</title>
        <authorList>
            <consortium name="US DOE Joint Genome Institute (JGI-PGF)"/>
            <person name="Copeland A."/>
            <person name="Lucas S."/>
            <person name="Lapidus A."/>
            <person name="Barry K."/>
            <person name="Glavina del Rio T."/>
            <person name="Dalin E."/>
            <person name="Tice H."/>
            <person name="Bruce D."/>
            <person name="Pitluck S."/>
            <person name="Richardson P."/>
        </authorList>
    </citation>
    <scope>NUCLEOTIDE SEQUENCE [LARGE SCALE GENOMIC DNA]</scope>
    <source>
        <strain evidence="3 4">Nor1</strain>
    </source>
</reference>
<comment type="caution">
    <text evidence="3">The sequence shown here is derived from an EMBL/GenBank/DDBJ whole genome shotgun (WGS) entry which is preliminary data.</text>
</comment>
<dbReference type="EMBL" id="AAWL01000005">
    <property type="protein sequence ID" value="EAX47941.1"/>
    <property type="molecule type" value="Genomic_DNA"/>
</dbReference>
<evidence type="ECO:0000313" key="3">
    <source>
        <dbReference type="EMBL" id="EAX47941.1"/>
    </source>
</evidence>
<dbReference type="InterPro" id="IPR050698">
    <property type="entry name" value="MBL"/>
</dbReference>
<feature type="domain" description="Beta-Casp" evidence="2">
    <location>
        <begin position="3"/>
        <end position="125"/>
    </location>
</feature>
<evidence type="ECO:0000313" key="4">
    <source>
        <dbReference type="Proteomes" id="UP000005139"/>
    </source>
</evidence>
<dbReference type="eggNOG" id="COG1236">
    <property type="taxonomic scope" value="Bacteria"/>
</dbReference>
<accession>A1HPG4</accession>
<reference evidence="3 4" key="1">
    <citation type="submission" date="2007-01" db="EMBL/GenBank/DDBJ databases">
        <title>Annotation of the draft genome assembly of Thermosinus carboxydivorans Nor1.</title>
        <authorList>
            <consortium name="US DOE Joint Genome Institute (JGI-ORNL)"/>
            <person name="Larimer F."/>
            <person name="Land M."/>
            <person name="Hauser L."/>
        </authorList>
    </citation>
    <scope>NUCLEOTIDE SEQUENCE [LARGE SCALE GENOMIC DNA]</scope>
    <source>
        <strain evidence="3 4">Nor1</strain>
    </source>
</reference>
<dbReference type="AlphaFoldDB" id="A1HPG4"/>
<dbReference type="PANTHER" id="PTHR11203:SF37">
    <property type="entry name" value="INTEGRATOR COMPLEX SUBUNIT 11"/>
    <property type="match status" value="1"/>
</dbReference>
<dbReference type="Pfam" id="PF07521">
    <property type="entry name" value="RMMBL"/>
    <property type="match status" value="1"/>
</dbReference>
<protein>
    <submittedName>
        <fullName evidence="3">RNA-metabolising metallo-beta-lactamase</fullName>
    </submittedName>
</protein>
<dbReference type="RefSeq" id="WP_007288926.1">
    <property type="nucleotide sequence ID" value="NZ_AAWL01000005.1"/>
</dbReference>